<dbReference type="GO" id="GO:0015385">
    <property type="term" value="F:sodium:proton antiporter activity"/>
    <property type="evidence" value="ECO:0007669"/>
    <property type="project" value="TreeGrafter"/>
</dbReference>
<dbReference type="GO" id="GO:0016020">
    <property type="term" value="C:membrane"/>
    <property type="evidence" value="ECO:0007669"/>
    <property type="project" value="UniProtKB-SubCell"/>
</dbReference>
<dbReference type="PANTHER" id="PTHR34703:SF1">
    <property type="entry name" value="ANTIPORTER SUBUNIT MNHG2-RELATED"/>
    <property type="match status" value="1"/>
</dbReference>
<keyword evidence="6" id="KW-1185">Reference proteome</keyword>
<name>A0A223KY43_9BACI</name>
<dbReference type="InterPro" id="IPR005133">
    <property type="entry name" value="PhaG_MnhG_YufB"/>
</dbReference>
<feature type="transmembrane region" description="Helical" evidence="4">
    <location>
        <begin position="66"/>
        <end position="86"/>
    </location>
</feature>
<evidence type="ECO:0000256" key="1">
    <source>
        <dbReference type="ARBA" id="ARBA00004141"/>
    </source>
</evidence>
<protein>
    <submittedName>
        <fullName evidence="5">Na+/H+ antiporter subunit G</fullName>
    </submittedName>
</protein>
<dbReference type="PANTHER" id="PTHR34703">
    <property type="entry name" value="ANTIPORTER SUBUNIT MNHG2-RELATED"/>
    <property type="match status" value="1"/>
</dbReference>
<feature type="transmembrane region" description="Helical" evidence="4">
    <location>
        <begin position="38"/>
        <end position="60"/>
    </location>
</feature>
<organism evidence="5 6">
    <name type="scientific">Sutcliffiella cohnii</name>
    <dbReference type="NCBI Taxonomy" id="33932"/>
    <lineage>
        <taxon>Bacteria</taxon>
        <taxon>Bacillati</taxon>
        <taxon>Bacillota</taxon>
        <taxon>Bacilli</taxon>
        <taxon>Bacillales</taxon>
        <taxon>Bacillaceae</taxon>
        <taxon>Sutcliffiella</taxon>
    </lineage>
</organism>
<evidence type="ECO:0000313" key="5">
    <source>
        <dbReference type="EMBL" id="AST94375.1"/>
    </source>
</evidence>
<reference evidence="5 6" key="1">
    <citation type="submission" date="2016-12" db="EMBL/GenBank/DDBJ databases">
        <title>The whole genome sequencing and assembly of Bacillus cohnii DSM 6307T strain.</title>
        <authorList>
            <person name="Lee Y.-J."/>
            <person name="Yi H."/>
            <person name="Bahn Y.-S."/>
            <person name="Kim J.F."/>
            <person name="Lee D.-W."/>
        </authorList>
    </citation>
    <scope>NUCLEOTIDE SEQUENCE [LARGE SCALE GENOMIC DNA]</scope>
    <source>
        <strain evidence="5 6">DSM 6307</strain>
    </source>
</reference>
<keyword evidence="4" id="KW-1133">Transmembrane helix</keyword>
<comment type="similarity">
    <text evidence="2">Belongs to the CPA3 antiporters (TC 2.A.63) subunit G family.</text>
</comment>
<keyword evidence="4" id="KW-0812">Transmembrane</keyword>
<sequence>MIVELVLSVLIIIGVMFTLLSALGLIRLPDIYTRSHAVSKSATLGVMCTLFAVFLFFAYYNGYFSIRLLLGIIFVFLTAPVTSHLLTRAAYSNGTELTKNSAQDDLKEYYTENEK</sequence>
<feature type="transmembrane region" description="Helical" evidence="4">
    <location>
        <begin position="6"/>
        <end position="26"/>
    </location>
</feature>
<dbReference type="EMBL" id="CP018866">
    <property type="protein sequence ID" value="AST94375.1"/>
    <property type="molecule type" value="Genomic_DNA"/>
</dbReference>
<evidence type="ECO:0000256" key="2">
    <source>
        <dbReference type="ARBA" id="ARBA00008404"/>
    </source>
</evidence>
<dbReference type="AlphaFoldDB" id="A0A223KY43"/>
<dbReference type="NCBIfam" id="TIGR01300">
    <property type="entry name" value="CPA3_mnhG_phaG"/>
    <property type="match status" value="1"/>
</dbReference>
<keyword evidence="4" id="KW-0472">Membrane</keyword>
<dbReference type="KEGG" id="bcoh:BC6307_15375"/>
<evidence type="ECO:0000256" key="4">
    <source>
        <dbReference type="SAM" id="Phobius"/>
    </source>
</evidence>
<dbReference type="Proteomes" id="UP000215224">
    <property type="component" value="Chromosome"/>
</dbReference>
<keyword evidence="3" id="KW-0050">Antiport</keyword>
<evidence type="ECO:0000313" key="6">
    <source>
        <dbReference type="Proteomes" id="UP000215224"/>
    </source>
</evidence>
<comment type="subcellular location">
    <subcellularLocation>
        <location evidence="1">Membrane</location>
        <topology evidence="1">Multi-pass membrane protein</topology>
    </subcellularLocation>
</comment>
<gene>
    <name evidence="5" type="ORF">BC6307_15375</name>
</gene>
<dbReference type="Pfam" id="PF03334">
    <property type="entry name" value="PhaG_MnhG_YufB"/>
    <property type="match status" value="1"/>
</dbReference>
<dbReference type="STRING" id="1314751.GCA_001591425_04644"/>
<keyword evidence="3" id="KW-0813">Transport</keyword>
<evidence type="ECO:0000256" key="3">
    <source>
        <dbReference type="ARBA" id="ARBA00022449"/>
    </source>
</evidence>
<proteinExistence type="inferred from homology"/>
<accession>A0A223KY43</accession>
<dbReference type="NCBIfam" id="NF009314">
    <property type="entry name" value="PRK12674.1-2"/>
    <property type="match status" value="1"/>
</dbReference>